<evidence type="ECO:0000313" key="14">
    <source>
        <dbReference type="EMBL" id="RKN86010.1"/>
    </source>
</evidence>
<feature type="domain" description="DNA polymerase III beta sliding clamp C-terminal" evidence="13">
    <location>
        <begin position="255"/>
        <end position="377"/>
    </location>
</feature>
<dbReference type="Pfam" id="PF02768">
    <property type="entry name" value="DNA_pol3_beta_3"/>
    <property type="match status" value="1"/>
</dbReference>
<comment type="caution">
    <text evidence="14">The sequence shown here is derived from an EMBL/GenBank/DDBJ whole genome shotgun (WGS) entry which is preliminary data.</text>
</comment>
<dbReference type="GO" id="GO:0006271">
    <property type="term" value="P:DNA strand elongation involved in DNA replication"/>
    <property type="evidence" value="ECO:0007669"/>
    <property type="project" value="TreeGrafter"/>
</dbReference>
<keyword evidence="6 10" id="KW-0548">Nucleotidyltransferase</keyword>
<dbReference type="InterPro" id="IPR022635">
    <property type="entry name" value="DNA_polIII_beta_C"/>
</dbReference>
<dbReference type="InterPro" id="IPR046938">
    <property type="entry name" value="DNA_clamp_sf"/>
</dbReference>
<dbReference type="SMART" id="SM00480">
    <property type="entry name" value="POL3Bc"/>
    <property type="match status" value="1"/>
</dbReference>
<comment type="similarity">
    <text evidence="2 10">Belongs to the beta sliding clamp family.</text>
</comment>
<dbReference type="GO" id="GO:0009360">
    <property type="term" value="C:DNA polymerase III complex"/>
    <property type="evidence" value="ECO:0007669"/>
    <property type="project" value="InterPro"/>
</dbReference>
<reference evidence="14 15" key="1">
    <citation type="journal article" date="2007" name="Int. J. Syst. Evol. Microbiol.">
        <title>Paenibacillus ginsengarvi sp. nov., isolated from soil from ginseng cultivation.</title>
        <authorList>
            <person name="Yoon M.H."/>
            <person name="Ten L.N."/>
            <person name="Im W.T."/>
        </authorList>
    </citation>
    <scope>NUCLEOTIDE SEQUENCE [LARGE SCALE GENOMIC DNA]</scope>
    <source>
        <strain evidence="14 15">KCTC 13059</strain>
    </source>
</reference>
<evidence type="ECO:0000256" key="1">
    <source>
        <dbReference type="ARBA" id="ARBA00004496"/>
    </source>
</evidence>
<comment type="subunit">
    <text evidence="10">Forms a ring-shaped head-to-tail homodimer around DNA.</text>
</comment>
<dbReference type="GO" id="GO:0005737">
    <property type="term" value="C:cytoplasm"/>
    <property type="evidence" value="ECO:0007669"/>
    <property type="project" value="UniProtKB-SubCell"/>
</dbReference>
<dbReference type="PANTHER" id="PTHR30478">
    <property type="entry name" value="DNA POLYMERASE III SUBUNIT BETA"/>
    <property type="match status" value="1"/>
</dbReference>
<dbReference type="InterPro" id="IPR022637">
    <property type="entry name" value="DNA_polIII_beta_cen"/>
</dbReference>
<gene>
    <name evidence="14" type="primary">dnaN</name>
    <name evidence="14" type="ORF">D7M11_06730</name>
</gene>
<evidence type="ECO:0000256" key="6">
    <source>
        <dbReference type="ARBA" id="ARBA00022695"/>
    </source>
</evidence>
<dbReference type="Gene3D" id="3.70.10.10">
    <property type="match status" value="1"/>
</dbReference>
<dbReference type="Pfam" id="PF02767">
    <property type="entry name" value="DNA_pol3_beta_2"/>
    <property type="match status" value="1"/>
</dbReference>
<feature type="domain" description="DNA polymerase III beta sliding clamp central" evidence="12">
    <location>
        <begin position="137"/>
        <end position="252"/>
    </location>
</feature>
<dbReference type="EMBL" id="RBAH01000003">
    <property type="protein sequence ID" value="RKN86010.1"/>
    <property type="molecule type" value="Genomic_DNA"/>
</dbReference>
<keyword evidence="4 10" id="KW-0963">Cytoplasm</keyword>
<dbReference type="SUPFAM" id="SSF55979">
    <property type="entry name" value="DNA clamp"/>
    <property type="match status" value="3"/>
</dbReference>
<organism evidence="14 15">
    <name type="scientific">Paenibacillus ginsengarvi</name>
    <dbReference type="NCBI Taxonomy" id="400777"/>
    <lineage>
        <taxon>Bacteria</taxon>
        <taxon>Bacillati</taxon>
        <taxon>Bacillota</taxon>
        <taxon>Bacilli</taxon>
        <taxon>Bacillales</taxon>
        <taxon>Paenibacillaceae</taxon>
        <taxon>Paenibacillus</taxon>
    </lineage>
</organism>
<dbReference type="AlphaFoldDB" id="A0A3B0CM06"/>
<comment type="function">
    <text evidence="10">Confers DNA tethering and processivity to DNA polymerases and other proteins. Acts as a clamp, forming a ring around DNA (a reaction catalyzed by the clamp-loading complex) which diffuses in an ATP-independent manner freely and bidirectionally along dsDNA. Initially characterized for its ability to contact the catalytic subunit of DNA polymerase III (Pol III), a complex, multichain enzyme responsible for most of the replicative synthesis in bacteria; Pol III exhibits 3'-5' exonuclease proofreading activity. The beta chain is required for initiation of replication as well as for processivity of DNA replication.</text>
</comment>
<dbReference type="OrthoDB" id="8421503at2"/>
<keyword evidence="5 10" id="KW-0808">Transferase</keyword>
<evidence type="ECO:0000256" key="2">
    <source>
        <dbReference type="ARBA" id="ARBA00010752"/>
    </source>
</evidence>
<evidence type="ECO:0000256" key="4">
    <source>
        <dbReference type="ARBA" id="ARBA00022490"/>
    </source>
</evidence>
<evidence type="ECO:0000313" key="15">
    <source>
        <dbReference type="Proteomes" id="UP000282311"/>
    </source>
</evidence>
<evidence type="ECO:0000259" key="12">
    <source>
        <dbReference type="Pfam" id="PF02767"/>
    </source>
</evidence>
<dbReference type="GO" id="GO:0003677">
    <property type="term" value="F:DNA binding"/>
    <property type="evidence" value="ECO:0007669"/>
    <property type="project" value="UniProtKB-UniRule"/>
</dbReference>
<dbReference type="GO" id="GO:0008408">
    <property type="term" value="F:3'-5' exonuclease activity"/>
    <property type="evidence" value="ECO:0007669"/>
    <property type="project" value="InterPro"/>
</dbReference>
<comment type="subcellular location">
    <subcellularLocation>
        <location evidence="1 10">Cytoplasm</location>
    </subcellularLocation>
</comment>
<dbReference type="PANTHER" id="PTHR30478:SF0">
    <property type="entry name" value="BETA SLIDING CLAMP"/>
    <property type="match status" value="1"/>
</dbReference>
<dbReference type="RefSeq" id="WP_120746376.1">
    <property type="nucleotide sequence ID" value="NZ_RBAH01000003.1"/>
</dbReference>
<dbReference type="InterPro" id="IPR022634">
    <property type="entry name" value="DNA_polIII_beta_N"/>
</dbReference>
<evidence type="ECO:0000256" key="10">
    <source>
        <dbReference type="PIRNR" id="PIRNR000804"/>
    </source>
</evidence>
<dbReference type="Proteomes" id="UP000282311">
    <property type="component" value="Unassembled WGS sequence"/>
</dbReference>
<proteinExistence type="inferred from homology"/>
<evidence type="ECO:0000256" key="7">
    <source>
        <dbReference type="ARBA" id="ARBA00022705"/>
    </source>
</evidence>
<protein>
    <recommendedName>
        <fullName evidence="3 10">Beta sliding clamp</fullName>
    </recommendedName>
</protein>
<keyword evidence="9" id="KW-0238">DNA-binding</keyword>
<dbReference type="GO" id="GO:0003887">
    <property type="term" value="F:DNA-directed DNA polymerase activity"/>
    <property type="evidence" value="ECO:0007669"/>
    <property type="project" value="UniProtKB-UniRule"/>
</dbReference>
<evidence type="ECO:0000256" key="5">
    <source>
        <dbReference type="ARBA" id="ARBA00022679"/>
    </source>
</evidence>
<evidence type="ECO:0000256" key="9">
    <source>
        <dbReference type="ARBA" id="ARBA00023125"/>
    </source>
</evidence>
<sequence>MKLNILKDVFNEAIQHVSKAISSRTTIPILTGIKIDVEPTGITLTASDTEISIQSFIPIEIDGTEIVQVMTPGSVVLPAKFFIEMTRKLPSSDVTLEVKENFITWIRSGSAEIQIVGLDPEEYPLLPQLEENNVMTISSDLLKSMIRQTTFAVSTSETSPILTGVLWNFQQERLKMIACDRLRMASREAQIAIGDAVDLQNIVIAGKSLNELSKLLPDHNMGIEIVVANNQVLFKMDRISFYTRILDGAYPDTSKLIPQSFQTELTVDTRKLADSIDRAYLLSREEKTNIVKMTLKEDQTVEISSSSSELGKVTENIEAHQLSGDLLSISFNSKYMLDALKIIDSEHIQICFRGSMQPIIIKPGDHGNMLHLIMPYRTTNG</sequence>
<name>A0A3B0CM06_9BACL</name>
<dbReference type="NCBIfam" id="TIGR00663">
    <property type="entry name" value="dnan"/>
    <property type="match status" value="1"/>
</dbReference>
<evidence type="ECO:0000259" key="11">
    <source>
        <dbReference type="Pfam" id="PF00712"/>
    </source>
</evidence>
<evidence type="ECO:0000259" key="13">
    <source>
        <dbReference type="Pfam" id="PF02768"/>
    </source>
</evidence>
<evidence type="ECO:0000256" key="3">
    <source>
        <dbReference type="ARBA" id="ARBA00021035"/>
    </source>
</evidence>
<feature type="domain" description="DNA polymerase III beta sliding clamp N-terminal" evidence="11">
    <location>
        <begin position="1"/>
        <end position="127"/>
    </location>
</feature>
<keyword evidence="7 10" id="KW-0235">DNA replication</keyword>
<dbReference type="Pfam" id="PF00712">
    <property type="entry name" value="DNA_pol3_beta"/>
    <property type="match status" value="1"/>
</dbReference>
<dbReference type="PIRSF" id="PIRSF000804">
    <property type="entry name" value="DNA_pol_III_b"/>
    <property type="match status" value="1"/>
</dbReference>
<dbReference type="InterPro" id="IPR001001">
    <property type="entry name" value="DNA_polIII_beta"/>
</dbReference>
<keyword evidence="15" id="KW-1185">Reference proteome</keyword>
<dbReference type="CDD" id="cd00140">
    <property type="entry name" value="beta_clamp"/>
    <property type="match status" value="1"/>
</dbReference>
<keyword evidence="8 10" id="KW-0239">DNA-directed DNA polymerase</keyword>
<accession>A0A3B0CM06</accession>
<evidence type="ECO:0000256" key="8">
    <source>
        <dbReference type="ARBA" id="ARBA00022932"/>
    </source>
</evidence>
<dbReference type="Gene3D" id="3.10.150.10">
    <property type="entry name" value="DNA Polymerase III, subunit A, domain 2"/>
    <property type="match status" value="1"/>
</dbReference>